<dbReference type="AlphaFoldDB" id="A1WP66"/>
<evidence type="ECO:0000256" key="3">
    <source>
        <dbReference type="ARBA" id="ARBA00022989"/>
    </source>
</evidence>
<protein>
    <recommendedName>
        <fullName evidence="10">TrbL/VirB6 plasmid conjugal transfer protein</fullName>
    </recommendedName>
</protein>
<comment type="subcellular location">
    <subcellularLocation>
        <location evidence="1">Membrane</location>
        <topology evidence="1">Multi-pass membrane protein</topology>
    </subcellularLocation>
</comment>
<evidence type="ECO:0000313" key="9">
    <source>
        <dbReference type="Proteomes" id="UP000000374"/>
    </source>
</evidence>
<feature type="transmembrane region" description="Helical" evidence="6">
    <location>
        <begin position="173"/>
        <end position="193"/>
    </location>
</feature>
<evidence type="ECO:0000256" key="1">
    <source>
        <dbReference type="ARBA" id="ARBA00004141"/>
    </source>
</evidence>
<evidence type="ECO:0000313" key="8">
    <source>
        <dbReference type="EMBL" id="ABM59423.1"/>
    </source>
</evidence>
<evidence type="ECO:0000256" key="6">
    <source>
        <dbReference type="SAM" id="Phobius"/>
    </source>
</evidence>
<dbReference type="Proteomes" id="UP000000374">
    <property type="component" value="Chromosome"/>
</dbReference>
<sequence length="391" mass="39788">MGVGKGKSAVWPLALSMISGGAYAQGQEPGPADSLVFIADIINSILGKNLIQLFVDSAMTIADKLDPLAMGLAAGLALIAMLWALLVAMIDKSSALTAMVEPLIFAVLTALLLANYGMLVNDIVQLGQEVIEVTGKSVGEAFMGFVNVFLRTFSKMFAASVKEAGFTLKFAEVLGEMLITLLFLAIAFVFILLACKELIGVFLIGPVALGIGVALGPLFIATLPLPKTRRWLDQWLNFLINAAMLTALAIIAMVLVQELVIDVADKFQTPNDKATIGKAIAIALVAAGLGKVFSAIPGFADALLPGRTGAGNAMSGKAGEGVANAVKGAGAMAAGAMAAAGAGSVMSRVGGAMGSAMGSAAQAGFDRGSAGGGEAKQAIRQAADLTDGAQK</sequence>
<feature type="transmembrane region" description="Helical" evidence="6">
    <location>
        <begin position="199"/>
        <end position="223"/>
    </location>
</feature>
<evidence type="ECO:0000256" key="5">
    <source>
        <dbReference type="SAM" id="MobiDB-lite"/>
    </source>
</evidence>
<dbReference type="InterPro" id="IPR007688">
    <property type="entry name" value="Conjugal_tfr_TrbL/VirB6"/>
</dbReference>
<keyword evidence="7" id="KW-0732">Signal</keyword>
<keyword evidence="4 6" id="KW-0472">Membrane</keyword>
<name>A1WP66_VEREI</name>
<dbReference type="GeneID" id="76462091"/>
<dbReference type="eggNOG" id="COG3704">
    <property type="taxonomic scope" value="Bacteria"/>
</dbReference>
<evidence type="ECO:0000256" key="7">
    <source>
        <dbReference type="SAM" id="SignalP"/>
    </source>
</evidence>
<dbReference type="OrthoDB" id="8908361at2"/>
<feature type="transmembrane region" description="Helical" evidence="6">
    <location>
        <begin position="276"/>
        <end position="300"/>
    </location>
</feature>
<feature type="transmembrane region" description="Helical" evidence="6">
    <location>
        <begin position="102"/>
        <end position="121"/>
    </location>
</feature>
<feature type="transmembrane region" description="Helical" evidence="6">
    <location>
        <begin position="235"/>
        <end position="256"/>
    </location>
</feature>
<dbReference type="EMBL" id="CP000542">
    <property type="protein sequence ID" value="ABM59423.1"/>
    <property type="molecule type" value="Genomic_DNA"/>
</dbReference>
<evidence type="ECO:0008006" key="10">
    <source>
        <dbReference type="Google" id="ProtNLM"/>
    </source>
</evidence>
<dbReference type="Pfam" id="PF04610">
    <property type="entry name" value="TrbL"/>
    <property type="match status" value="1"/>
</dbReference>
<keyword evidence="3 6" id="KW-1133">Transmembrane helix</keyword>
<dbReference type="STRING" id="391735.Veis_3708"/>
<dbReference type="RefSeq" id="WP_011811412.1">
    <property type="nucleotide sequence ID" value="NC_008786.1"/>
</dbReference>
<feature type="signal peptide" evidence="7">
    <location>
        <begin position="1"/>
        <end position="24"/>
    </location>
</feature>
<dbReference type="GO" id="GO:0030255">
    <property type="term" value="P:protein secretion by the type IV secretion system"/>
    <property type="evidence" value="ECO:0007669"/>
    <property type="project" value="InterPro"/>
</dbReference>
<dbReference type="KEGG" id="vei:Veis_3708"/>
<feature type="region of interest" description="Disordered" evidence="5">
    <location>
        <begin position="367"/>
        <end position="391"/>
    </location>
</feature>
<keyword evidence="2 6" id="KW-0812">Transmembrane</keyword>
<proteinExistence type="predicted"/>
<accession>A1WP66</accession>
<dbReference type="GO" id="GO:0016020">
    <property type="term" value="C:membrane"/>
    <property type="evidence" value="ECO:0007669"/>
    <property type="project" value="UniProtKB-SubCell"/>
</dbReference>
<evidence type="ECO:0000256" key="4">
    <source>
        <dbReference type="ARBA" id="ARBA00023136"/>
    </source>
</evidence>
<feature type="chain" id="PRO_5002640764" description="TrbL/VirB6 plasmid conjugal transfer protein" evidence="7">
    <location>
        <begin position="25"/>
        <end position="391"/>
    </location>
</feature>
<dbReference type="HOGENOM" id="CLU_705845_0_0_4"/>
<feature type="transmembrane region" description="Helical" evidence="6">
    <location>
        <begin position="68"/>
        <end position="90"/>
    </location>
</feature>
<keyword evidence="9" id="KW-1185">Reference proteome</keyword>
<gene>
    <name evidence="8" type="ordered locus">Veis_3708</name>
</gene>
<evidence type="ECO:0000256" key="2">
    <source>
        <dbReference type="ARBA" id="ARBA00022692"/>
    </source>
</evidence>
<reference evidence="9" key="1">
    <citation type="submission" date="2006-12" db="EMBL/GenBank/DDBJ databases">
        <title>Complete sequence of chromosome 1 of Verminephrobacter eiseniae EF01-2.</title>
        <authorList>
            <person name="Copeland A."/>
            <person name="Lucas S."/>
            <person name="Lapidus A."/>
            <person name="Barry K."/>
            <person name="Detter J.C."/>
            <person name="Glavina del Rio T."/>
            <person name="Dalin E."/>
            <person name="Tice H."/>
            <person name="Pitluck S."/>
            <person name="Chertkov O."/>
            <person name="Brettin T."/>
            <person name="Bruce D."/>
            <person name="Han C."/>
            <person name="Tapia R."/>
            <person name="Gilna P."/>
            <person name="Schmutz J."/>
            <person name="Larimer F."/>
            <person name="Land M."/>
            <person name="Hauser L."/>
            <person name="Kyrpides N."/>
            <person name="Kim E."/>
            <person name="Stahl D."/>
            <person name="Richardson P."/>
        </authorList>
    </citation>
    <scope>NUCLEOTIDE SEQUENCE [LARGE SCALE GENOMIC DNA]</scope>
    <source>
        <strain evidence="9">EF01-2</strain>
    </source>
</reference>
<organism evidence="8 9">
    <name type="scientific">Verminephrobacter eiseniae (strain EF01-2)</name>
    <dbReference type="NCBI Taxonomy" id="391735"/>
    <lineage>
        <taxon>Bacteria</taxon>
        <taxon>Pseudomonadati</taxon>
        <taxon>Pseudomonadota</taxon>
        <taxon>Betaproteobacteria</taxon>
        <taxon>Burkholderiales</taxon>
        <taxon>Comamonadaceae</taxon>
        <taxon>Verminephrobacter</taxon>
    </lineage>
</organism>